<protein>
    <submittedName>
        <fullName evidence="1">Uncharacterized protein</fullName>
    </submittedName>
</protein>
<reference evidence="1 2" key="1">
    <citation type="journal article" date="2017" name="Int. J. Syst. Evol. Microbiol.">
        <title>Mucilaginibacterpsychrotolerans sp. nov., isolated from peatlands.</title>
        <authorList>
            <person name="Deng Y."/>
            <person name="Shen L."/>
            <person name="Xu B."/>
            <person name="Liu Y."/>
            <person name="Gu Z."/>
            <person name="Liu H."/>
            <person name="Zhou Y."/>
        </authorList>
    </citation>
    <scope>NUCLEOTIDE SEQUENCE [LARGE SCALE GENOMIC DNA]</scope>
    <source>
        <strain evidence="1 2">NH7-4</strain>
    </source>
</reference>
<dbReference type="OrthoDB" id="794410at2"/>
<evidence type="ECO:0000313" key="2">
    <source>
        <dbReference type="Proteomes" id="UP000297540"/>
    </source>
</evidence>
<dbReference type="AlphaFoldDB" id="A0A4Y8S6F3"/>
<organism evidence="1 2">
    <name type="scientific">Mucilaginibacter psychrotolerans</name>
    <dbReference type="NCBI Taxonomy" id="1524096"/>
    <lineage>
        <taxon>Bacteria</taxon>
        <taxon>Pseudomonadati</taxon>
        <taxon>Bacteroidota</taxon>
        <taxon>Sphingobacteriia</taxon>
        <taxon>Sphingobacteriales</taxon>
        <taxon>Sphingobacteriaceae</taxon>
        <taxon>Mucilaginibacter</taxon>
    </lineage>
</organism>
<proteinExistence type="predicted"/>
<sequence>MPRDWVPLYLYKGKYYVYKPSEPGELARRIITDSTVVYWWMDGPEVRPLQRAVKMKNGGLSLQNTLSFDMHASNLNIYVIDPKLNITVFEDTAMPDAYRYSLYIPKESIKYFDLIVNYCETQKVGEFEFDKPDFKRLLVGHK</sequence>
<evidence type="ECO:0000313" key="1">
    <source>
        <dbReference type="EMBL" id="TFF34326.1"/>
    </source>
</evidence>
<name>A0A4Y8S6F3_9SPHI</name>
<accession>A0A4Y8S6F3</accession>
<keyword evidence="2" id="KW-1185">Reference proteome</keyword>
<dbReference type="EMBL" id="SOZE01000032">
    <property type="protein sequence ID" value="TFF34326.1"/>
    <property type="molecule type" value="Genomic_DNA"/>
</dbReference>
<comment type="caution">
    <text evidence="1">The sequence shown here is derived from an EMBL/GenBank/DDBJ whole genome shotgun (WGS) entry which is preliminary data.</text>
</comment>
<dbReference type="RefSeq" id="WP_133235070.1">
    <property type="nucleotide sequence ID" value="NZ_SOZE01000032.1"/>
</dbReference>
<gene>
    <name evidence="1" type="ORF">E2R66_22595</name>
</gene>
<dbReference type="Proteomes" id="UP000297540">
    <property type="component" value="Unassembled WGS sequence"/>
</dbReference>